<dbReference type="AlphaFoldDB" id="A0A1X9LSH0"/>
<reference evidence="1 2" key="1">
    <citation type="submission" date="2017-04" db="EMBL/GenBank/DDBJ databases">
        <authorList>
            <person name="Afonso C.L."/>
            <person name="Miller P.J."/>
            <person name="Scott M.A."/>
            <person name="Spackman E."/>
            <person name="Goraichik I."/>
            <person name="Dimitrov K.M."/>
            <person name="Suarez D.L."/>
            <person name="Swayne D.E."/>
        </authorList>
    </citation>
    <scope>NUCLEOTIDE SEQUENCE [LARGE SCALE GENOMIC DNA]</scope>
    <source>
        <strain evidence="2">XA(T)</strain>
    </source>
</reference>
<keyword evidence="2" id="KW-1185">Reference proteome</keyword>
<protein>
    <submittedName>
        <fullName evidence="1">Uncharacterized protein</fullName>
    </submittedName>
</protein>
<dbReference type="KEGG" id="cphy:B5808_13310"/>
<dbReference type="Pfam" id="PF14494">
    <property type="entry name" value="DUF4436"/>
    <property type="match status" value="1"/>
</dbReference>
<dbReference type="InterPro" id="IPR027948">
    <property type="entry name" value="DUF4436"/>
</dbReference>
<dbReference type="RefSeq" id="WP_085020227.1">
    <property type="nucleotide sequence ID" value="NZ_BMHD01000001.1"/>
</dbReference>
<evidence type="ECO:0000313" key="2">
    <source>
        <dbReference type="Proteomes" id="UP000192775"/>
    </source>
</evidence>
<proteinExistence type="predicted"/>
<accession>A0A1X9LSH0</accession>
<organism evidence="1 2">
    <name type="scientific">Cnuibacter physcomitrellae</name>
    <dbReference type="NCBI Taxonomy" id="1619308"/>
    <lineage>
        <taxon>Bacteria</taxon>
        <taxon>Bacillati</taxon>
        <taxon>Actinomycetota</taxon>
        <taxon>Actinomycetes</taxon>
        <taxon>Micrococcales</taxon>
        <taxon>Microbacteriaceae</taxon>
        <taxon>Cnuibacter</taxon>
    </lineage>
</organism>
<dbReference type="EMBL" id="CP020715">
    <property type="protein sequence ID" value="ARJ06089.1"/>
    <property type="molecule type" value="Genomic_DNA"/>
</dbReference>
<dbReference type="STRING" id="1619308.B5808_13310"/>
<dbReference type="Proteomes" id="UP000192775">
    <property type="component" value="Chromosome"/>
</dbReference>
<evidence type="ECO:0000313" key="1">
    <source>
        <dbReference type="EMBL" id="ARJ06089.1"/>
    </source>
</evidence>
<gene>
    <name evidence="1" type="ORF">B5808_13310</name>
</gene>
<name>A0A1X9LSH0_9MICO</name>
<sequence length="322" mass="35198">MTPPAPVAPRSRGLLRSPRFWMALLLAALIVVTYVGLVALYATNGRTAKSTEVPEADVDKIVLDLTPQNVDGSKERISVDVDVFSLPEKYLQDKISVNQDITILINPLDGSPAIQLKAGAPVPMTSISVIVDGKVENWPFDKYETDEVYALAFPTAAGPSQAIPVQFRLIGQPPGWNIDLSESGAMYPDFDGSTVDLQTYDLSAKRDWSIITFGLVLLVLLVVMPVLVLFVAISAYIGRRRVEATLTSWMGTMLFATITVRNFFPGSPPIGSWVDILVVLWVIVGLVVGLAIYVAAWNRWGTPYSEYRGARAAVSDDKPETR</sequence>